<reference evidence="1" key="1">
    <citation type="submission" date="2016-07" db="EMBL/GenBank/DDBJ databases">
        <title>Genomics reveals synergistic degradation of pyrene by five bacteria in a mangrove sediment-derived bacterial consortium.</title>
        <authorList>
            <person name="Wanapaisan P."/>
            <person name="Vejarano F."/>
            <person name="Chakraborty J."/>
            <person name="Shintani M."/>
            <person name="Muangchinda C."/>
            <person name="Laothamteep N."/>
            <person name="Suzuki-Minakuchi C."/>
            <person name="Inoue K."/>
            <person name="Nojiri H."/>
            <person name="Pinyakong O."/>
        </authorList>
    </citation>
    <scope>NUCLEOTIDE SEQUENCE</scope>
    <source>
        <strain evidence="1">PW1</strain>
    </source>
</reference>
<proteinExistence type="predicted"/>
<protein>
    <submittedName>
        <fullName evidence="1">Uncharacterized protein</fullName>
    </submittedName>
</protein>
<name>A0A292GQI5_9HYPH</name>
<dbReference type="AlphaFoldDB" id="A0A292GQI5"/>
<sequence>MLRESTAMQNQRQVERRGVALEKGLQLSLHKIMRVETANPQIAAAGGIQFLELSGQRPTINEFEKMQVSRVTDGDHRAERRPDPIGTQQAIAAQFSGRKPKNTRKGAAKSFGRFKSRVNLRIDHTPAVGKRLEPVPQALLPRHFEKRHSEMAAETATDGRRIKPQPGHILFAPAPLRFGFKGVEKLPDGRFRFGGGL</sequence>
<evidence type="ECO:0000313" key="1">
    <source>
        <dbReference type="EMBL" id="BBA73509.1"/>
    </source>
</evidence>
<organism evidence="1">
    <name type="scientific">Ochrobactrum sp. PW1</name>
    <dbReference type="NCBI Taxonomy" id="1882222"/>
    <lineage>
        <taxon>Bacteria</taxon>
        <taxon>Pseudomonadati</taxon>
        <taxon>Pseudomonadota</taxon>
        <taxon>Alphaproteobacteria</taxon>
        <taxon>Hyphomicrobiales</taxon>
        <taxon>Brucellaceae</taxon>
        <taxon>Brucella/Ochrobactrum group</taxon>
        <taxon>Ochrobactrum</taxon>
    </lineage>
</organism>
<accession>A0A292GQI5</accession>
<dbReference type="EMBL" id="LC171366">
    <property type="protein sequence ID" value="BBA73509.1"/>
    <property type="molecule type" value="Genomic_DNA"/>
</dbReference>